<evidence type="ECO:0000256" key="1">
    <source>
        <dbReference type="ARBA" id="ARBA00000077"/>
    </source>
</evidence>
<keyword evidence="9 12" id="KW-0255">Endonuclease</keyword>
<protein>
    <recommendedName>
        <fullName evidence="13">Ribonuclease</fullName>
        <ecNumber evidence="13">3.1.26.4</ecNumber>
    </recommendedName>
</protein>
<comment type="catalytic activity">
    <reaction evidence="1 12 13">
        <text>Endonucleolytic cleavage to 5'-phosphomonoester.</text>
        <dbReference type="EC" id="3.1.26.4"/>
    </reaction>
</comment>
<evidence type="ECO:0000256" key="7">
    <source>
        <dbReference type="ARBA" id="ARBA00022722"/>
    </source>
</evidence>
<comment type="similarity">
    <text evidence="5 13">Belongs to the RNase HII family.</text>
</comment>
<dbReference type="GO" id="GO:0032299">
    <property type="term" value="C:ribonuclease H2 complex"/>
    <property type="evidence" value="ECO:0007669"/>
    <property type="project" value="TreeGrafter"/>
</dbReference>
<evidence type="ECO:0000256" key="12">
    <source>
        <dbReference type="PROSITE-ProRule" id="PRU01319"/>
    </source>
</evidence>
<dbReference type="NCBIfam" id="NF000595">
    <property type="entry name" value="PRK00015.1-3"/>
    <property type="match status" value="1"/>
</dbReference>
<dbReference type="EC" id="3.1.26.4" evidence="13"/>
<comment type="cofactor">
    <cofactor evidence="2">
        <name>Mg(2+)</name>
        <dbReference type="ChEBI" id="CHEBI:18420"/>
    </cofactor>
</comment>
<organism evidence="15 16">
    <name type="scientific">Candidatus Chryseopegocella kryptomonas</name>
    <dbReference type="NCBI Taxonomy" id="1633643"/>
    <lineage>
        <taxon>Bacteria</taxon>
        <taxon>Pseudomonadati</taxon>
        <taxon>Candidatus Kryptoniota</taxon>
        <taxon>Candidatus Chryseopegocella</taxon>
    </lineage>
</organism>
<feature type="binding site" evidence="12">
    <location>
        <position position="104"/>
    </location>
    <ligand>
        <name>a divalent metal cation</name>
        <dbReference type="ChEBI" id="CHEBI:60240"/>
    </ligand>
</feature>
<sequence length="241" mass="26885">MRLIIGIDEVGRGAIAGPVVAGAVAIEKIIPGVRDSKALNIKQRETLVQEIEKHAIAVAIEIIHPKTIDKLNIHNATLLAMKNAFLSAIEQIDTKLDEVFIFIDGLHIFKINPDELNKQINLNLIAIPRADKFIYQVSCASIYAKHTRDTMMMTIEHARFPDYNFKRNLGYPTPEHIRILKQIGPCEIHRKTFLKNLNSAKAIPQTKGSLGPLGQENLFKLAENIGKSDPPNKGVLRTFGK</sequence>
<dbReference type="GO" id="GO:0006298">
    <property type="term" value="P:mismatch repair"/>
    <property type="evidence" value="ECO:0007669"/>
    <property type="project" value="TreeGrafter"/>
</dbReference>
<dbReference type="Pfam" id="PF01351">
    <property type="entry name" value="RNase_HII"/>
    <property type="match status" value="1"/>
</dbReference>
<evidence type="ECO:0000256" key="3">
    <source>
        <dbReference type="ARBA" id="ARBA00004065"/>
    </source>
</evidence>
<evidence type="ECO:0000256" key="5">
    <source>
        <dbReference type="ARBA" id="ARBA00007383"/>
    </source>
</evidence>
<keyword evidence="10 12" id="KW-0378">Hydrolase</keyword>
<dbReference type="InterPro" id="IPR012337">
    <property type="entry name" value="RNaseH-like_sf"/>
</dbReference>
<evidence type="ECO:0000256" key="9">
    <source>
        <dbReference type="ARBA" id="ARBA00022759"/>
    </source>
</evidence>
<evidence type="ECO:0000256" key="4">
    <source>
        <dbReference type="ARBA" id="ARBA00004496"/>
    </source>
</evidence>
<evidence type="ECO:0000256" key="6">
    <source>
        <dbReference type="ARBA" id="ARBA00022490"/>
    </source>
</evidence>
<dbReference type="InterPro" id="IPR001352">
    <property type="entry name" value="RNase_HII/HIII"/>
</dbReference>
<evidence type="ECO:0000256" key="11">
    <source>
        <dbReference type="ARBA" id="ARBA00023211"/>
    </source>
</evidence>
<dbReference type="AlphaFoldDB" id="A0A0P1NW04"/>
<keyword evidence="6" id="KW-0963">Cytoplasm</keyword>
<reference evidence="16" key="1">
    <citation type="submission" date="2015-11" db="EMBL/GenBank/DDBJ databases">
        <authorList>
            <person name="Varghese N."/>
        </authorList>
    </citation>
    <scope>NUCLEOTIDE SEQUENCE [LARGE SCALE GENOMIC DNA]</scope>
    <source>
        <strain evidence="16">JGI-23</strain>
    </source>
</reference>
<dbReference type="PANTHER" id="PTHR10954:SF18">
    <property type="entry name" value="RIBONUCLEASE HII"/>
    <property type="match status" value="1"/>
</dbReference>
<comment type="function">
    <text evidence="3 13">Endonuclease that specifically degrades the RNA of RNA-DNA hybrids.</text>
</comment>
<keyword evidence="11" id="KW-0464">Manganese</keyword>
<dbReference type="Proteomes" id="UP000199197">
    <property type="component" value="Unassembled WGS sequence"/>
</dbReference>
<dbReference type="GO" id="GO:0003723">
    <property type="term" value="F:RNA binding"/>
    <property type="evidence" value="ECO:0007669"/>
    <property type="project" value="UniProtKB-UniRule"/>
</dbReference>
<keyword evidence="8 12" id="KW-0479">Metal-binding</keyword>
<dbReference type="RefSeq" id="WP_092350388.1">
    <property type="nucleotide sequence ID" value="NZ_CZVW01000016.1"/>
</dbReference>
<comment type="subcellular location">
    <subcellularLocation>
        <location evidence="4">Cytoplasm</location>
    </subcellularLocation>
</comment>
<evidence type="ECO:0000313" key="16">
    <source>
        <dbReference type="Proteomes" id="UP000199197"/>
    </source>
</evidence>
<evidence type="ECO:0000256" key="10">
    <source>
        <dbReference type="ARBA" id="ARBA00022801"/>
    </source>
</evidence>
<dbReference type="GO" id="GO:0043137">
    <property type="term" value="P:DNA replication, removal of RNA primer"/>
    <property type="evidence" value="ECO:0007669"/>
    <property type="project" value="TreeGrafter"/>
</dbReference>
<feature type="domain" description="RNase H type-2" evidence="14">
    <location>
        <begin position="2"/>
        <end position="205"/>
    </location>
</feature>
<comment type="cofactor">
    <cofactor evidence="12">
        <name>Mn(2+)</name>
        <dbReference type="ChEBI" id="CHEBI:29035"/>
    </cofactor>
    <cofactor evidence="12">
        <name>Mg(2+)</name>
        <dbReference type="ChEBI" id="CHEBI:18420"/>
    </cofactor>
    <text evidence="12">Manganese or magnesium. Binds 1 divalent metal ion per monomer in the absence of substrate. May bind a second metal ion after substrate binding.</text>
</comment>
<dbReference type="CDD" id="cd07182">
    <property type="entry name" value="RNase_HII_bacteria_HII_like"/>
    <property type="match status" value="1"/>
</dbReference>
<evidence type="ECO:0000313" key="15">
    <source>
        <dbReference type="EMBL" id="CUT03354.1"/>
    </source>
</evidence>
<evidence type="ECO:0000256" key="2">
    <source>
        <dbReference type="ARBA" id="ARBA00001946"/>
    </source>
</evidence>
<dbReference type="OrthoDB" id="9803420at2"/>
<evidence type="ECO:0000256" key="8">
    <source>
        <dbReference type="ARBA" id="ARBA00022723"/>
    </source>
</evidence>
<dbReference type="GO" id="GO:0005737">
    <property type="term" value="C:cytoplasm"/>
    <property type="evidence" value="ECO:0007669"/>
    <property type="project" value="UniProtKB-SubCell"/>
</dbReference>
<keyword evidence="16" id="KW-1185">Reference proteome</keyword>
<dbReference type="SUPFAM" id="SSF53098">
    <property type="entry name" value="Ribonuclease H-like"/>
    <property type="match status" value="1"/>
</dbReference>
<dbReference type="EMBL" id="CZVW01000016">
    <property type="protein sequence ID" value="CUT03354.1"/>
    <property type="molecule type" value="Genomic_DNA"/>
</dbReference>
<dbReference type="InterPro" id="IPR036397">
    <property type="entry name" value="RNaseH_sf"/>
</dbReference>
<keyword evidence="7 12" id="KW-0540">Nuclease</keyword>
<evidence type="ECO:0000256" key="13">
    <source>
        <dbReference type="RuleBase" id="RU003515"/>
    </source>
</evidence>
<dbReference type="PANTHER" id="PTHR10954">
    <property type="entry name" value="RIBONUCLEASE H2 SUBUNIT A"/>
    <property type="match status" value="1"/>
</dbReference>
<accession>A0A0P1NW04</accession>
<dbReference type="PROSITE" id="PS51975">
    <property type="entry name" value="RNASE_H_2"/>
    <property type="match status" value="1"/>
</dbReference>
<name>A0A0P1NW04_9BACT</name>
<proteinExistence type="inferred from homology"/>
<evidence type="ECO:0000259" key="14">
    <source>
        <dbReference type="PROSITE" id="PS51975"/>
    </source>
</evidence>
<gene>
    <name evidence="15" type="ORF">JGI23_01455</name>
</gene>
<feature type="binding site" evidence="12">
    <location>
        <position position="8"/>
    </location>
    <ligand>
        <name>a divalent metal cation</name>
        <dbReference type="ChEBI" id="CHEBI:60240"/>
    </ligand>
</feature>
<dbReference type="InterPro" id="IPR024567">
    <property type="entry name" value="RNase_HII/HIII_dom"/>
</dbReference>
<dbReference type="InterPro" id="IPR022898">
    <property type="entry name" value="RNase_HII"/>
</dbReference>
<dbReference type="GO" id="GO:0004523">
    <property type="term" value="F:RNA-DNA hybrid ribonuclease activity"/>
    <property type="evidence" value="ECO:0007669"/>
    <property type="project" value="UniProtKB-UniRule"/>
</dbReference>
<feature type="binding site" evidence="12">
    <location>
        <position position="9"/>
    </location>
    <ligand>
        <name>a divalent metal cation</name>
        <dbReference type="ChEBI" id="CHEBI:60240"/>
    </ligand>
</feature>
<dbReference type="GO" id="GO:0046872">
    <property type="term" value="F:metal ion binding"/>
    <property type="evidence" value="ECO:0007669"/>
    <property type="project" value="UniProtKB-KW"/>
</dbReference>
<dbReference type="Gene3D" id="3.30.420.10">
    <property type="entry name" value="Ribonuclease H-like superfamily/Ribonuclease H"/>
    <property type="match status" value="1"/>
</dbReference>